<dbReference type="PANTHER" id="PTHR32294">
    <property type="entry name" value="DNA POLYMERASE III SUBUNIT ALPHA"/>
    <property type="match status" value="1"/>
</dbReference>
<proteinExistence type="predicted"/>
<dbReference type="InterPro" id="IPR011708">
    <property type="entry name" value="DNA_pol3_alpha_NTPase_dom"/>
</dbReference>
<dbReference type="InterPro" id="IPR041931">
    <property type="entry name" value="DNA_pol3_alpha_thumb_dom"/>
</dbReference>
<name>A0A383ELW3_9ZZZZ</name>
<dbReference type="AlphaFoldDB" id="A0A383ELW3"/>
<feature type="domain" description="Bacterial DNA polymerase III alpha subunit NTPase" evidence="5">
    <location>
        <begin position="4"/>
        <end position="94"/>
    </location>
</feature>
<dbReference type="Pfam" id="PF17657">
    <property type="entry name" value="DNA_pol3_finger"/>
    <property type="match status" value="1"/>
</dbReference>
<dbReference type="GO" id="GO:0006260">
    <property type="term" value="P:DNA replication"/>
    <property type="evidence" value="ECO:0007669"/>
    <property type="project" value="UniProtKB-KW"/>
</dbReference>
<evidence type="ECO:0000313" key="7">
    <source>
        <dbReference type="EMBL" id="SVE57837.1"/>
    </source>
</evidence>
<gene>
    <name evidence="7" type="ORF">METZ01_LOCUS510691</name>
</gene>
<evidence type="ECO:0000256" key="1">
    <source>
        <dbReference type="ARBA" id="ARBA00022679"/>
    </source>
</evidence>
<feature type="non-terminal residue" evidence="7">
    <location>
        <position position="1"/>
    </location>
</feature>
<evidence type="ECO:0000259" key="6">
    <source>
        <dbReference type="Pfam" id="PF17657"/>
    </source>
</evidence>
<organism evidence="7">
    <name type="scientific">marine metagenome</name>
    <dbReference type="NCBI Taxonomy" id="408172"/>
    <lineage>
        <taxon>unclassified sequences</taxon>
        <taxon>metagenomes</taxon>
        <taxon>ecological metagenomes</taxon>
    </lineage>
</organism>
<dbReference type="InterPro" id="IPR004805">
    <property type="entry name" value="DnaE2/DnaE/PolC"/>
</dbReference>
<dbReference type="Gene3D" id="1.10.10.1600">
    <property type="entry name" value="Bacterial DNA polymerase III alpha subunit, thumb domain"/>
    <property type="match status" value="1"/>
</dbReference>
<dbReference type="GO" id="GO:0008408">
    <property type="term" value="F:3'-5' exonuclease activity"/>
    <property type="evidence" value="ECO:0007669"/>
    <property type="project" value="InterPro"/>
</dbReference>
<feature type="domain" description="DNA polymerase III alpha subunit finger" evidence="6">
    <location>
        <begin position="97"/>
        <end position="230"/>
    </location>
</feature>
<protein>
    <submittedName>
        <fullName evidence="7">Uncharacterized protein</fullName>
    </submittedName>
</protein>
<feature type="non-terminal residue" evidence="7">
    <location>
        <position position="230"/>
    </location>
</feature>
<reference evidence="7" key="1">
    <citation type="submission" date="2018-05" db="EMBL/GenBank/DDBJ databases">
        <authorList>
            <person name="Lanie J.A."/>
            <person name="Ng W.-L."/>
            <person name="Kazmierczak K.M."/>
            <person name="Andrzejewski T.M."/>
            <person name="Davidsen T.M."/>
            <person name="Wayne K.J."/>
            <person name="Tettelin H."/>
            <person name="Glass J.I."/>
            <person name="Rusch D."/>
            <person name="Podicherti R."/>
            <person name="Tsui H.-C.T."/>
            <person name="Winkler M.E."/>
        </authorList>
    </citation>
    <scope>NUCLEOTIDE SEQUENCE</scope>
</reference>
<accession>A0A383ELW3</accession>
<keyword evidence="2" id="KW-0548">Nucleotidyltransferase</keyword>
<dbReference type="Pfam" id="PF07733">
    <property type="entry name" value="DNA_pol3_alpha"/>
    <property type="match status" value="1"/>
</dbReference>
<sequence length="230" mass="25861">PEIPGISLKQAYKEKEFKELIDSSNESREVFDMALKLEGLSRSVGTHAAGVVIAPTALTDFTPLIVDSERGTVATQFDMGDVESAGLVKFDFLGLKTLTVINETVKRINLKLDNEQYINIDNLPLNDEKTFQLLQKAKTAGIFQLESRGMREYLKQLVPNTFEDIVNMNALYRPGAMKFVDSYIKKKHGREEVTYGNDILKKILNNTYGIIVYQEQVMQIAQELSGFTLG</sequence>
<dbReference type="GO" id="GO:0003887">
    <property type="term" value="F:DNA-directed DNA polymerase activity"/>
    <property type="evidence" value="ECO:0007669"/>
    <property type="project" value="UniProtKB-KW"/>
</dbReference>
<keyword evidence="3" id="KW-0235">DNA replication</keyword>
<dbReference type="InterPro" id="IPR040982">
    <property type="entry name" value="DNA_pol3_finger"/>
</dbReference>
<evidence type="ECO:0000256" key="3">
    <source>
        <dbReference type="ARBA" id="ARBA00022705"/>
    </source>
</evidence>
<keyword evidence="1" id="KW-0808">Transferase</keyword>
<evidence type="ECO:0000259" key="5">
    <source>
        <dbReference type="Pfam" id="PF07733"/>
    </source>
</evidence>
<dbReference type="PANTHER" id="PTHR32294:SF0">
    <property type="entry name" value="DNA POLYMERASE III SUBUNIT ALPHA"/>
    <property type="match status" value="1"/>
</dbReference>
<evidence type="ECO:0000256" key="4">
    <source>
        <dbReference type="ARBA" id="ARBA00022932"/>
    </source>
</evidence>
<keyword evidence="4" id="KW-0239">DNA-directed DNA polymerase</keyword>
<dbReference type="EMBL" id="UINC01227091">
    <property type="protein sequence ID" value="SVE57837.1"/>
    <property type="molecule type" value="Genomic_DNA"/>
</dbReference>
<evidence type="ECO:0000256" key="2">
    <source>
        <dbReference type="ARBA" id="ARBA00022695"/>
    </source>
</evidence>